<reference evidence="1" key="1">
    <citation type="submission" date="2014-11" db="EMBL/GenBank/DDBJ databases">
        <authorList>
            <person name="Amaro Gonzalez C."/>
        </authorList>
    </citation>
    <scope>NUCLEOTIDE SEQUENCE</scope>
</reference>
<evidence type="ECO:0000313" key="1">
    <source>
        <dbReference type="EMBL" id="JAH66371.1"/>
    </source>
</evidence>
<dbReference type="EMBL" id="GBXM01042206">
    <property type="protein sequence ID" value="JAH66371.1"/>
    <property type="molecule type" value="Transcribed_RNA"/>
</dbReference>
<organism evidence="1">
    <name type="scientific">Anguilla anguilla</name>
    <name type="common">European freshwater eel</name>
    <name type="synonym">Muraena anguilla</name>
    <dbReference type="NCBI Taxonomy" id="7936"/>
    <lineage>
        <taxon>Eukaryota</taxon>
        <taxon>Metazoa</taxon>
        <taxon>Chordata</taxon>
        <taxon>Craniata</taxon>
        <taxon>Vertebrata</taxon>
        <taxon>Euteleostomi</taxon>
        <taxon>Actinopterygii</taxon>
        <taxon>Neopterygii</taxon>
        <taxon>Teleostei</taxon>
        <taxon>Anguilliformes</taxon>
        <taxon>Anguillidae</taxon>
        <taxon>Anguilla</taxon>
    </lineage>
</organism>
<proteinExistence type="predicted"/>
<accession>A0A0E9UKW9</accession>
<sequence>MLNIAVQPYYDTYCETIQPMRQVQFSSLSCMRWVSVRFRFSPYRMNGLWDVCVHFCVPECTSAHYVYY</sequence>
<name>A0A0E9UKW9_ANGAN</name>
<protein>
    <submittedName>
        <fullName evidence="1">Uncharacterized protein</fullName>
    </submittedName>
</protein>
<reference evidence="1" key="2">
    <citation type="journal article" date="2015" name="Fish Shellfish Immunol.">
        <title>Early steps in the European eel (Anguilla anguilla)-Vibrio vulnificus interaction in the gills: Role of the RtxA13 toxin.</title>
        <authorList>
            <person name="Callol A."/>
            <person name="Pajuelo D."/>
            <person name="Ebbesson L."/>
            <person name="Teles M."/>
            <person name="MacKenzie S."/>
            <person name="Amaro C."/>
        </authorList>
    </citation>
    <scope>NUCLEOTIDE SEQUENCE</scope>
</reference>
<dbReference type="AlphaFoldDB" id="A0A0E9UKW9"/>